<dbReference type="Proteomes" id="UP001359485">
    <property type="component" value="Unassembled WGS sequence"/>
</dbReference>
<dbReference type="Gene3D" id="1.10.8.10">
    <property type="entry name" value="DNA helicase RuvA subunit, C-terminal domain"/>
    <property type="match status" value="1"/>
</dbReference>
<dbReference type="EMBL" id="JAWJWF010000045">
    <property type="protein sequence ID" value="KAK6627057.1"/>
    <property type="molecule type" value="Genomic_DNA"/>
</dbReference>
<feature type="region of interest" description="Disordered" evidence="1">
    <location>
        <begin position="706"/>
        <end position="730"/>
    </location>
</feature>
<dbReference type="CDD" id="cd05992">
    <property type="entry name" value="PB1"/>
    <property type="match status" value="1"/>
</dbReference>
<evidence type="ECO:0008006" key="4">
    <source>
        <dbReference type="Google" id="ProtNLM"/>
    </source>
</evidence>
<reference evidence="2 3" key="1">
    <citation type="submission" date="2023-09" db="EMBL/GenBank/DDBJ databases">
        <title>Genomes of two closely related lineages of the louse Polyplax serrata with different host specificities.</title>
        <authorList>
            <person name="Martinu J."/>
            <person name="Tarabai H."/>
            <person name="Stefka J."/>
            <person name="Hypsa V."/>
        </authorList>
    </citation>
    <scope>NUCLEOTIDE SEQUENCE [LARGE SCALE GENOMIC DNA]</scope>
    <source>
        <strain evidence="2">98ZLc_SE</strain>
    </source>
</reference>
<dbReference type="InterPro" id="IPR013783">
    <property type="entry name" value="Ig-like_fold"/>
</dbReference>
<feature type="compositionally biased region" description="Basic and acidic residues" evidence="1">
    <location>
        <begin position="717"/>
        <end position="730"/>
    </location>
</feature>
<dbReference type="SUPFAM" id="SSF54277">
    <property type="entry name" value="CAD &amp; PB1 domains"/>
    <property type="match status" value="1"/>
</dbReference>
<feature type="compositionally biased region" description="Basic and acidic residues" evidence="1">
    <location>
        <begin position="511"/>
        <end position="534"/>
    </location>
</feature>
<sequence>MTANWLSFKSLLSDMVSVSYIDDEGSEMPISTEYEFQEALKFAKTRGNNHLRLTLKPVDVTYDDTYKISNLTTERISRQTEQVDENLLTEEMLNKEKHLDTKGSENVRHTKTKLKMSHCECCNSQPPLWFSYYIKKLKKKLLQEIKLIVNDAIQKTVKEQMRIYKADHPMAEKKHPNYPVKHMHCETEYKEYEYNPGDKFTINMCVRNMGKDQLKKTKLILLGGEELHLNKRIFKVGTLQPNEKYETKVSGRAPKKEGVHQITCYLFEGLTPIGEKLHHIINISDKKLQGAEGDNQLDTDMKINIQEKISNSSEIEKKLQNNQHMNGEKSEADKIQENEICCKEVNLSAAEHGKPENCVKYMPTHLLSIEEDTKGAEPKQNKGDCDSDSDLSVISISEEDDNFIVIPNELDKDGQKLDGTPEVDAVFPYNLKSDSHIEDKMSNVTTKSNVAQDENHSETNQNEIFFSVNTSGGGKLKAGEVGSLTSEKRISDNTDIIIGVNSEGHLMNMLPKDRSSSDNEKSKTSKREHRDVKKSDKKNRASHAAAKNGVTVDDKKKNPHENEVSSSHTTERKRRECLCLKCRLTSSITAERSKAKHKLSGHSGSHSAKTNSAEPLLLRKVSGGAKIKLKKIESEEKKKYGKTNKQTRANAPWLSDFTFVNSEGACKKEKKKAHGGEKETRKCRASVFNDRIFVVNSEGSCMAVVPKGLPSSKNGNKRSEREYGNTKSSDKMNQTIFEIGTPLETPVNILPEALINGASNMASYAINRAKSMINNLQSAYVDEMKAEEAQKPATESDQERESPSTQILLNLFEMGFEDWDRNTELLDKYGSDVTKILDELTTATIPPTP</sequence>
<feature type="compositionally biased region" description="Basic and acidic residues" evidence="1">
    <location>
        <begin position="552"/>
        <end position="570"/>
    </location>
</feature>
<accession>A0ABR1AT03</accession>
<comment type="caution">
    <text evidence="2">The sequence shown here is derived from an EMBL/GenBank/DDBJ whole genome shotgun (WGS) entry which is preliminary data.</text>
</comment>
<organism evidence="2 3">
    <name type="scientific">Polyplax serrata</name>
    <name type="common">Common mouse louse</name>
    <dbReference type="NCBI Taxonomy" id="468196"/>
    <lineage>
        <taxon>Eukaryota</taxon>
        <taxon>Metazoa</taxon>
        <taxon>Ecdysozoa</taxon>
        <taxon>Arthropoda</taxon>
        <taxon>Hexapoda</taxon>
        <taxon>Insecta</taxon>
        <taxon>Pterygota</taxon>
        <taxon>Neoptera</taxon>
        <taxon>Paraneoptera</taxon>
        <taxon>Psocodea</taxon>
        <taxon>Troctomorpha</taxon>
        <taxon>Phthiraptera</taxon>
        <taxon>Anoplura</taxon>
        <taxon>Polyplacidae</taxon>
        <taxon>Polyplax</taxon>
    </lineage>
</organism>
<protein>
    <recommendedName>
        <fullName evidence="4">UBA domain-containing protein</fullName>
    </recommendedName>
</protein>
<name>A0ABR1AT03_POLSC</name>
<evidence type="ECO:0000313" key="3">
    <source>
        <dbReference type="Proteomes" id="UP001359485"/>
    </source>
</evidence>
<feature type="region of interest" description="Disordered" evidence="1">
    <location>
        <begin position="507"/>
        <end position="570"/>
    </location>
</feature>
<gene>
    <name evidence="2" type="ORF">RUM44_009534</name>
</gene>
<dbReference type="Gene3D" id="2.60.40.10">
    <property type="entry name" value="Immunoglobulins"/>
    <property type="match status" value="1"/>
</dbReference>
<feature type="region of interest" description="Disordered" evidence="1">
    <location>
        <begin position="590"/>
        <end position="611"/>
    </location>
</feature>
<keyword evidence="3" id="KW-1185">Reference proteome</keyword>
<proteinExistence type="predicted"/>
<evidence type="ECO:0000256" key="1">
    <source>
        <dbReference type="SAM" id="MobiDB-lite"/>
    </source>
</evidence>
<evidence type="ECO:0000313" key="2">
    <source>
        <dbReference type="EMBL" id="KAK6627057.1"/>
    </source>
</evidence>
<dbReference type="Gene3D" id="3.10.20.90">
    <property type="entry name" value="Phosphatidylinositol 3-kinase Catalytic Subunit, Chain A, domain 1"/>
    <property type="match status" value="1"/>
</dbReference>